<evidence type="ECO:0000256" key="6">
    <source>
        <dbReference type="ARBA" id="ARBA00022918"/>
    </source>
</evidence>
<dbReference type="GeneTree" id="ENSGT00940000160750"/>
<dbReference type="Pfam" id="PF00075">
    <property type="entry name" value="RNase_H"/>
    <property type="match status" value="1"/>
</dbReference>
<evidence type="ECO:0000256" key="3">
    <source>
        <dbReference type="ARBA" id="ARBA00022722"/>
    </source>
</evidence>
<evidence type="ECO:0000256" key="4">
    <source>
        <dbReference type="ARBA" id="ARBA00022759"/>
    </source>
</evidence>
<dbReference type="Pfam" id="PF17921">
    <property type="entry name" value="Integrase_H2C2"/>
    <property type="match status" value="1"/>
</dbReference>
<evidence type="ECO:0000259" key="7">
    <source>
        <dbReference type="PROSITE" id="PS50879"/>
    </source>
</evidence>
<dbReference type="GO" id="GO:0003964">
    <property type="term" value="F:RNA-directed DNA polymerase activity"/>
    <property type="evidence" value="ECO:0007669"/>
    <property type="project" value="UniProtKB-KW"/>
</dbReference>
<dbReference type="PANTHER" id="PTHR41694:SF5">
    <property type="entry name" value="RIBONUCLEASE H"/>
    <property type="match status" value="1"/>
</dbReference>
<keyword evidence="9" id="KW-1185">Reference proteome</keyword>
<dbReference type="PROSITE" id="PS50879">
    <property type="entry name" value="RNASE_H_1"/>
    <property type="match status" value="1"/>
</dbReference>
<dbReference type="InterPro" id="IPR012337">
    <property type="entry name" value="RNaseH-like_sf"/>
</dbReference>
<evidence type="ECO:0000256" key="1">
    <source>
        <dbReference type="ARBA" id="ARBA00022679"/>
    </source>
</evidence>
<dbReference type="SUPFAM" id="SSF53098">
    <property type="entry name" value="Ribonuclease H-like"/>
    <property type="match status" value="1"/>
</dbReference>
<proteinExistence type="predicted"/>
<evidence type="ECO:0000313" key="9">
    <source>
        <dbReference type="Proteomes" id="UP000472272"/>
    </source>
</evidence>
<dbReference type="Proteomes" id="UP000472272">
    <property type="component" value="Unplaced"/>
</dbReference>
<dbReference type="AlphaFoldDB" id="A0A670K615"/>
<evidence type="ECO:0000256" key="5">
    <source>
        <dbReference type="ARBA" id="ARBA00022801"/>
    </source>
</evidence>
<organism evidence="8 9">
    <name type="scientific">Podarcis muralis</name>
    <name type="common">Wall lizard</name>
    <name type="synonym">Lacerta muralis</name>
    <dbReference type="NCBI Taxonomy" id="64176"/>
    <lineage>
        <taxon>Eukaryota</taxon>
        <taxon>Metazoa</taxon>
        <taxon>Chordata</taxon>
        <taxon>Craniata</taxon>
        <taxon>Vertebrata</taxon>
        <taxon>Euteleostomi</taxon>
        <taxon>Lepidosauria</taxon>
        <taxon>Squamata</taxon>
        <taxon>Bifurcata</taxon>
        <taxon>Unidentata</taxon>
        <taxon>Episquamata</taxon>
        <taxon>Laterata</taxon>
        <taxon>Lacertibaenia</taxon>
        <taxon>Lacertidae</taxon>
        <taxon>Podarcis</taxon>
    </lineage>
</organism>
<dbReference type="GO" id="GO:0003676">
    <property type="term" value="F:nucleic acid binding"/>
    <property type="evidence" value="ECO:0007669"/>
    <property type="project" value="InterPro"/>
</dbReference>
<dbReference type="OMA" id="KRINIWI"/>
<protein>
    <recommendedName>
        <fullName evidence="7">RNase H type-1 domain-containing protein</fullName>
    </recommendedName>
</protein>
<dbReference type="InterPro" id="IPR036397">
    <property type="entry name" value="RNaseH_sf"/>
</dbReference>
<evidence type="ECO:0000313" key="8">
    <source>
        <dbReference type="Ensembl" id="ENSPMRP00000031074.1"/>
    </source>
</evidence>
<dbReference type="CDD" id="cd09273">
    <property type="entry name" value="RNase_HI_RT_Bel"/>
    <property type="match status" value="1"/>
</dbReference>
<name>A0A670K615_PODMU</name>
<dbReference type="InterPro" id="IPR002156">
    <property type="entry name" value="RNaseH_domain"/>
</dbReference>
<accession>A0A670K615</accession>
<sequence length="370" mass="40917">MRTVVAATATLVEEAGKFTFGQKMYVNVPHVVLTLMELKGNYWLTNPRMAKYQGLLCENPRIHLRVVNTLNPATLLPLPDTDSVEHHDYLQVMDEVYSSRPDLKDEPLKNPDVVYYTDGSSFILDGVRKAGYAVVTNEEVVEAEPLSPGTSAQKAELIGLTRALQLAAGCKANIYTDSKYAFLTLHAHGALWKERGLIGAHGKALKYGPEVETLLEAVWGPEEIAVMHCKGHGRGRDMVTKGNQKADKAAREAALKPPPVVAAALIPELTPDDVKPCYTLDEQQWARQEGATLQEGWFRLPDNRVFVPQHLASVIVKNYHESTHLGSPAAKAHLGRIFYIPNLSQLTAAISQRCVLCTKNTPRQGHPFRQ</sequence>
<reference evidence="8" key="1">
    <citation type="submission" date="2025-08" db="UniProtKB">
        <authorList>
            <consortium name="Ensembl"/>
        </authorList>
    </citation>
    <scope>IDENTIFICATION</scope>
</reference>
<keyword evidence="4" id="KW-0255">Endonuclease</keyword>
<dbReference type="Gene3D" id="3.30.420.10">
    <property type="entry name" value="Ribonuclease H-like superfamily/Ribonuclease H"/>
    <property type="match status" value="1"/>
</dbReference>
<keyword evidence="5" id="KW-0378">Hydrolase</keyword>
<keyword evidence="3" id="KW-0540">Nuclease</keyword>
<dbReference type="GO" id="GO:0004523">
    <property type="term" value="F:RNA-DNA hybrid ribonuclease activity"/>
    <property type="evidence" value="ECO:0007669"/>
    <property type="project" value="InterPro"/>
</dbReference>
<evidence type="ECO:0000256" key="2">
    <source>
        <dbReference type="ARBA" id="ARBA00022695"/>
    </source>
</evidence>
<dbReference type="InterPro" id="IPR041588">
    <property type="entry name" value="Integrase_H2C2"/>
</dbReference>
<reference evidence="8" key="2">
    <citation type="submission" date="2025-09" db="UniProtKB">
        <authorList>
            <consortium name="Ensembl"/>
        </authorList>
    </citation>
    <scope>IDENTIFICATION</scope>
</reference>
<keyword evidence="1" id="KW-0808">Transferase</keyword>
<dbReference type="Gene3D" id="1.10.340.70">
    <property type="match status" value="1"/>
</dbReference>
<keyword evidence="2" id="KW-0548">Nucleotidyltransferase</keyword>
<dbReference type="Ensembl" id="ENSPMRT00000032964.1">
    <property type="protein sequence ID" value="ENSPMRP00000031074.1"/>
    <property type="gene ID" value="ENSPMRG00000020148.1"/>
</dbReference>
<dbReference type="PANTHER" id="PTHR41694">
    <property type="entry name" value="ENDOGENOUS RETROVIRUS GROUP K MEMBER POL PROTEIN"/>
    <property type="match status" value="1"/>
</dbReference>
<keyword evidence="6" id="KW-0695">RNA-directed DNA polymerase</keyword>
<feature type="domain" description="RNase H type-1" evidence="7">
    <location>
        <begin position="109"/>
        <end position="255"/>
    </location>
</feature>